<keyword evidence="2" id="KW-0479">Metal-binding</keyword>
<dbReference type="GO" id="GO:0016491">
    <property type="term" value="F:oxidoreductase activity"/>
    <property type="evidence" value="ECO:0007669"/>
    <property type="project" value="UniProtKB-ARBA"/>
</dbReference>
<keyword evidence="5" id="KW-0411">Iron-sulfur</keyword>
<dbReference type="GO" id="GO:0051539">
    <property type="term" value="F:4 iron, 4 sulfur cluster binding"/>
    <property type="evidence" value="ECO:0007669"/>
    <property type="project" value="UniProtKB-KW"/>
</dbReference>
<evidence type="ECO:0000313" key="9">
    <source>
        <dbReference type="Proteomes" id="UP000199700"/>
    </source>
</evidence>
<dbReference type="Proteomes" id="UP000199700">
    <property type="component" value="Chromosome"/>
</dbReference>
<evidence type="ECO:0000256" key="5">
    <source>
        <dbReference type="ARBA" id="ARBA00023014"/>
    </source>
</evidence>
<dbReference type="InterPro" id="IPR009051">
    <property type="entry name" value="Helical_ferredxn"/>
</dbReference>
<protein>
    <submittedName>
        <fullName evidence="8">Glycolate oxidase iron-sulfur subunit</fullName>
    </submittedName>
</protein>
<dbReference type="SUPFAM" id="SSF54862">
    <property type="entry name" value="4Fe-4S ferredoxins"/>
    <property type="match status" value="1"/>
</dbReference>
<evidence type="ECO:0000256" key="2">
    <source>
        <dbReference type="ARBA" id="ARBA00022723"/>
    </source>
</evidence>
<evidence type="ECO:0000259" key="7">
    <source>
        <dbReference type="PROSITE" id="PS51379"/>
    </source>
</evidence>
<dbReference type="PROSITE" id="PS00198">
    <property type="entry name" value="4FE4S_FER_1"/>
    <property type="match status" value="1"/>
</dbReference>
<accession>A0A1H1WH88</accession>
<keyword evidence="3" id="KW-0677">Repeat</keyword>
<dbReference type="STRING" id="629680.SAMN04489751_3364"/>
<dbReference type="AlphaFoldDB" id="A0A1H1WH88"/>
<dbReference type="GO" id="GO:0046872">
    <property type="term" value="F:metal ion binding"/>
    <property type="evidence" value="ECO:0007669"/>
    <property type="project" value="UniProtKB-KW"/>
</dbReference>
<keyword evidence="1" id="KW-0004">4Fe-4S</keyword>
<dbReference type="PROSITE" id="PS51379">
    <property type="entry name" value="4FE4S_FER_2"/>
    <property type="match status" value="2"/>
</dbReference>
<feature type="compositionally biased region" description="Polar residues" evidence="6">
    <location>
        <begin position="22"/>
        <end position="35"/>
    </location>
</feature>
<keyword evidence="4" id="KW-0408">Iron</keyword>
<feature type="region of interest" description="Disordered" evidence="6">
    <location>
        <begin position="22"/>
        <end position="42"/>
    </location>
</feature>
<evidence type="ECO:0000313" key="8">
    <source>
        <dbReference type="EMBL" id="SDS96402.1"/>
    </source>
</evidence>
<organism evidence="8 9">
    <name type="scientific">Brevibacterium sandarakinum</name>
    <dbReference type="NCBI Taxonomy" id="629680"/>
    <lineage>
        <taxon>Bacteria</taxon>
        <taxon>Bacillati</taxon>
        <taxon>Actinomycetota</taxon>
        <taxon>Actinomycetes</taxon>
        <taxon>Micrococcales</taxon>
        <taxon>Brevibacteriaceae</taxon>
        <taxon>Brevibacterium</taxon>
    </lineage>
</organism>
<dbReference type="EMBL" id="LT629739">
    <property type="protein sequence ID" value="SDS96402.1"/>
    <property type="molecule type" value="Genomic_DNA"/>
</dbReference>
<dbReference type="Gene3D" id="1.10.1060.10">
    <property type="entry name" value="Alpha-helical ferredoxin"/>
    <property type="match status" value="1"/>
</dbReference>
<dbReference type="InterPro" id="IPR017896">
    <property type="entry name" value="4Fe4S_Fe-S-bd"/>
</dbReference>
<dbReference type="PANTHER" id="PTHR32479">
    <property type="entry name" value="GLYCOLATE OXIDASE IRON-SULFUR SUBUNIT"/>
    <property type="match status" value="1"/>
</dbReference>
<evidence type="ECO:0000256" key="1">
    <source>
        <dbReference type="ARBA" id="ARBA00022485"/>
    </source>
</evidence>
<dbReference type="PANTHER" id="PTHR32479:SF17">
    <property type="entry name" value="GLYCOLATE OXIDASE IRON-SULFUR SUBUNIT"/>
    <property type="match status" value="1"/>
</dbReference>
<name>A0A1H1WH88_BRESA</name>
<dbReference type="Pfam" id="PF13183">
    <property type="entry name" value="Fer4_8"/>
    <property type="match status" value="1"/>
</dbReference>
<dbReference type="Pfam" id="PF02754">
    <property type="entry name" value="CCG"/>
    <property type="match status" value="2"/>
</dbReference>
<reference evidence="8" key="1">
    <citation type="submission" date="2016-10" db="EMBL/GenBank/DDBJ databases">
        <authorList>
            <person name="Varghese N."/>
            <person name="Submissions S."/>
        </authorList>
    </citation>
    <scope>NUCLEOTIDE SEQUENCE [LARGE SCALE GENOMIC DNA]</scope>
    <source>
        <strain evidence="8">DSM 22082</strain>
    </source>
</reference>
<feature type="domain" description="4Fe-4S ferredoxin-type" evidence="7">
    <location>
        <begin position="73"/>
        <end position="102"/>
    </location>
</feature>
<dbReference type="InterPro" id="IPR004017">
    <property type="entry name" value="Cys_rich_dom"/>
</dbReference>
<dbReference type="InterPro" id="IPR017900">
    <property type="entry name" value="4Fe4S_Fe_S_CS"/>
</dbReference>
<sequence>MSCDCGGAGGCQGGGGGGASVPNDTSAWGTTSAQGAMSEPTPLETTMATAGQATMEMAPPTLDHSAFDVFNPPDPGLIADCVHCGFCLPACPTYQLWGNEEDSPRGRIYLMEKGLEEGPMTASMVEHFDACLGCMACVSACPSGVQYDKLIEATRGQVERNGKEHRSRGEVALREAIFQLFPYPDRLKTMLAPLKLYQRTGLSNVIRKSKILEKLSPTLATMEAIAPPVTKKVSIPESNPPRTAEGASVPVRARVGMLLGCVQRTFYPQVNAATVRVLNMEGCEVVVPQSQGCCGALSVHAGRSEEGEDFARRIVDTFTSADVDYLVVNSAGCGSTMKEYADILADDPAYAGRAKELSDKVRDVTEILVELGPSAPRHPVVDGGLRVAYHDACHLSHAQGVRNPPRELLGQIPGIELAAIKDADTCCGSAGIYNLVRPEAARELGDKKATNIAATGAELVVTGNPGCLLQVTDALRRQGEATLPTGHTIELLDASLTGAGAGDLLAR</sequence>
<feature type="domain" description="4Fe-4S ferredoxin-type" evidence="7">
    <location>
        <begin position="121"/>
        <end position="145"/>
    </location>
</feature>
<evidence type="ECO:0000256" key="6">
    <source>
        <dbReference type="SAM" id="MobiDB-lite"/>
    </source>
</evidence>
<keyword evidence="9" id="KW-1185">Reference proteome</keyword>
<gene>
    <name evidence="8" type="ORF">SAMN04489751_3364</name>
</gene>
<proteinExistence type="predicted"/>
<evidence type="ECO:0000256" key="3">
    <source>
        <dbReference type="ARBA" id="ARBA00022737"/>
    </source>
</evidence>
<evidence type="ECO:0000256" key="4">
    <source>
        <dbReference type="ARBA" id="ARBA00023004"/>
    </source>
</evidence>